<protein>
    <submittedName>
        <fullName evidence="2">Uncharacterized protein</fullName>
    </submittedName>
</protein>
<sequence>MVAGSSSRPAVASSSVPAYEPPSQPVASPLFAVDLDGSVGDEVGTGEFIPTSVQCAAPAGVGDRLFDDPEDNDHLPNSPYQNPKFSLQLFCRGAAAVRAVGAFASSLLVRRPPSPCPRPLWILSNLEQLAAVLPLAVVSPGAVHVVVEG</sequence>
<evidence type="ECO:0000313" key="2">
    <source>
        <dbReference type="EMBL" id="RYR34586.1"/>
    </source>
</evidence>
<organism evidence="2 3">
    <name type="scientific">Arachis hypogaea</name>
    <name type="common">Peanut</name>
    <dbReference type="NCBI Taxonomy" id="3818"/>
    <lineage>
        <taxon>Eukaryota</taxon>
        <taxon>Viridiplantae</taxon>
        <taxon>Streptophyta</taxon>
        <taxon>Embryophyta</taxon>
        <taxon>Tracheophyta</taxon>
        <taxon>Spermatophyta</taxon>
        <taxon>Magnoliopsida</taxon>
        <taxon>eudicotyledons</taxon>
        <taxon>Gunneridae</taxon>
        <taxon>Pentapetalae</taxon>
        <taxon>rosids</taxon>
        <taxon>fabids</taxon>
        <taxon>Fabales</taxon>
        <taxon>Fabaceae</taxon>
        <taxon>Papilionoideae</taxon>
        <taxon>50 kb inversion clade</taxon>
        <taxon>dalbergioids sensu lato</taxon>
        <taxon>Dalbergieae</taxon>
        <taxon>Pterocarpus clade</taxon>
        <taxon>Arachis</taxon>
    </lineage>
</organism>
<feature type="compositionally biased region" description="Low complexity" evidence="1">
    <location>
        <begin position="1"/>
        <end position="18"/>
    </location>
</feature>
<name>A0A445B7E1_ARAHY</name>
<dbReference type="EMBL" id="SDMP01000010">
    <property type="protein sequence ID" value="RYR34586.1"/>
    <property type="molecule type" value="Genomic_DNA"/>
</dbReference>
<comment type="caution">
    <text evidence="2">The sequence shown here is derived from an EMBL/GenBank/DDBJ whole genome shotgun (WGS) entry which is preliminary data.</text>
</comment>
<proteinExistence type="predicted"/>
<evidence type="ECO:0000256" key="1">
    <source>
        <dbReference type="SAM" id="MobiDB-lite"/>
    </source>
</evidence>
<feature type="region of interest" description="Disordered" evidence="1">
    <location>
        <begin position="1"/>
        <end position="23"/>
    </location>
</feature>
<reference evidence="2 3" key="1">
    <citation type="submission" date="2019-01" db="EMBL/GenBank/DDBJ databases">
        <title>Sequencing of cultivated peanut Arachis hypogaea provides insights into genome evolution and oil improvement.</title>
        <authorList>
            <person name="Chen X."/>
        </authorList>
    </citation>
    <scope>NUCLEOTIDE SEQUENCE [LARGE SCALE GENOMIC DNA]</scope>
    <source>
        <strain evidence="3">cv. Fuhuasheng</strain>
        <tissue evidence="2">Leaves</tissue>
    </source>
</reference>
<dbReference type="AlphaFoldDB" id="A0A445B7E1"/>
<accession>A0A445B7E1</accession>
<dbReference type="Proteomes" id="UP000289738">
    <property type="component" value="Chromosome A10"/>
</dbReference>
<gene>
    <name evidence="2" type="ORF">Ahy_A10g049540</name>
</gene>
<evidence type="ECO:0000313" key="3">
    <source>
        <dbReference type="Proteomes" id="UP000289738"/>
    </source>
</evidence>
<keyword evidence="3" id="KW-1185">Reference proteome</keyword>